<sequence length="188" mass="22047">MAYQKINDIELVELFKSKDSQQKAFKILMQKYKERLYWHIRKIVLTHEDADDVLQNTFVKIWQNLDSFQGNSALYTWIYRIATNESLTLLKKKKKNSAYPIDGEVNKLESQLKSDPYFEGTEIQIQLQKAISTLPEKQKIIFNMKYFDDLKYGEIAEILETSVGSLKASYHHAAKKIEAYLKNTLVNK</sequence>
<dbReference type="InterPro" id="IPR007627">
    <property type="entry name" value="RNA_pol_sigma70_r2"/>
</dbReference>
<accession>A0AAE3MG02</accession>
<keyword evidence="4 6" id="KW-0238">DNA-binding</keyword>
<dbReference type="Gene3D" id="1.10.1740.10">
    <property type="match status" value="1"/>
</dbReference>
<dbReference type="CDD" id="cd06171">
    <property type="entry name" value="Sigma70_r4"/>
    <property type="match status" value="1"/>
</dbReference>
<dbReference type="SUPFAM" id="SSF88659">
    <property type="entry name" value="Sigma3 and sigma4 domains of RNA polymerase sigma factors"/>
    <property type="match status" value="1"/>
</dbReference>
<comment type="caution">
    <text evidence="9">The sequence shown here is derived from an EMBL/GenBank/DDBJ whole genome shotgun (WGS) entry which is preliminary data.</text>
</comment>
<dbReference type="Pfam" id="PF04542">
    <property type="entry name" value="Sigma70_r2"/>
    <property type="match status" value="1"/>
</dbReference>
<dbReference type="InterPro" id="IPR039425">
    <property type="entry name" value="RNA_pol_sigma-70-like"/>
</dbReference>
<evidence type="ECO:0000256" key="2">
    <source>
        <dbReference type="ARBA" id="ARBA00023015"/>
    </source>
</evidence>
<evidence type="ECO:0000256" key="5">
    <source>
        <dbReference type="ARBA" id="ARBA00023163"/>
    </source>
</evidence>
<dbReference type="PROSITE" id="PS01063">
    <property type="entry name" value="SIGMA70_ECF"/>
    <property type="match status" value="1"/>
</dbReference>
<keyword evidence="2 6" id="KW-0805">Transcription regulation</keyword>
<dbReference type="PANTHER" id="PTHR43133:SF51">
    <property type="entry name" value="RNA POLYMERASE SIGMA FACTOR"/>
    <property type="match status" value="1"/>
</dbReference>
<evidence type="ECO:0000256" key="1">
    <source>
        <dbReference type="ARBA" id="ARBA00010641"/>
    </source>
</evidence>
<dbReference type="Pfam" id="PF08281">
    <property type="entry name" value="Sigma70_r4_2"/>
    <property type="match status" value="1"/>
</dbReference>
<protein>
    <recommendedName>
        <fullName evidence="6">RNA polymerase sigma factor</fullName>
    </recommendedName>
</protein>
<evidence type="ECO:0000259" key="7">
    <source>
        <dbReference type="Pfam" id="PF04542"/>
    </source>
</evidence>
<dbReference type="PANTHER" id="PTHR43133">
    <property type="entry name" value="RNA POLYMERASE ECF-TYPE SIGMA FACTO"/>
    <property type="match status" value="1"/>
</dbReference>
<keyword evidence="5 6" id="KW-0804">Transcription</keyword>
<reference evidence="9" key="1">
    <citation type="submission" date="2022-10" db="EMBL/GenBank/DDBJ databases">
        <authorList>
            <person name="Yu W.X."/>
        </authorList>
    </citation>
    <scope>NUCLEOTIDE SEQUENCE</scope>
    <source>
        <strain evidence="9">D04</strain>
    </source>
</reference>
<dbReference type="InterPro" id="IPR000838">
    <property type="entry name" value="RNA_pol_sigma70_ECF_CS"/>
</dbReference>
<proteinExistence type="inferred from homology"/>
<keyword evidence="10" id="KW-1185">Reference proteome</keyword>
<dbReference type="GO" id="GO:0006352">
    <property type="term" value="P:DNA-templated transcription initiation"/>
    <property type="evidence" value="ECO:0007669"/>
    <property type="project" value="InterPro"/>
</dbReference>
<dbReference type="AlphaFoldDB" id="A0AAE3MG02"/>
<dbReference type="SUPFAM" id="SSF88946">
    <property type="entry name" value="Sigma2 domain of RNA polymerase sigma factors"/>
    <property type="match status" value="1"/>
</dbReference>
<comment type="similarity">
    <text evidence="1 6">Belongs to the sigma-70 factor family. ECF subfamily.</text>
</comment>
<dbReference type="InterPro" id="IPR013324">
    <property type="entry name" value="RNA_pol_sigma_r3/r4-like"/>
</dbReference>
<dbReference type="GO" id="GO:0016987">
    <property type="term" value="F:sigma factor activity"/>
    <property type="evidence" value="ECO:0007669"/>
    <property type="project" value="UniProtKB-KW"/>
</dbReference>
<dbReference type="InterPro" id="IPR036388">
    <property type="entry name" value="WH-like_DNA-bd_sf"/>
</dbReference>
<dbReference type="RefSeq" id="WP_301201546.1">
    <property type="nucleotide sequence ID" value="NZ_JAPDPI010000042.1"/>
</dbReference>
<evidence type="ECO:0000256" key="4">
    <source>
        <dbReference type="ARBA" id="ARBA00023125"/>
    </source>
</evidence>
<dbReference type="Proteomes" id="UP001207408">
    <property type="component" value="Unassembled WGS sequence"/>
</dbReference>
<feature type="domain" description="RNA polymerase sigma factor 70 region 4 type 2" evidence="8">
    <location>
        <begin position="126"/>
        <end position="177"/>
    </location>
</feature>
<organism evidence="9 10">
    <name type="scientific">Plebeiibacterium marinum</name>
    <dbReference type="NCBI Taxonomy" id="2992111"/>
    <lineage>
        <taxon>Bacteria</taxon>
        <taxon>Pseudomonadati</taxon>
        <taxon>Bacteroidota</taxon>
        <taxon>Bacteroidia</taxon>
        <taxon>Marinilabiliales</taxon>
        <taxon>Marinilabiliaceae</taxon>
        <taxon>Plebeiibacterium</taxon>
    </lineage>
</organism>
<dbReference type="EMBL" id="JAPDPI010000042">
    <property type="protein sequence ID" value="MCW3807288.1"/>
    <property type="molecule type" value="Genomic_DNA"/>
</dbReference>
<dbReference type="NCBIfam" id="TIGR02937">
    <property type="entry name" value="sigma70-ECF"/>
    <property type="match status" value="1"/>
</dbReference>
<dbReference type="GO" id="GO:0003677">
    <property type="term" value="F:DNA binding"/>
    <property type="evidence" value="ECO:0007669"/>
    <property type="project" value="UniProtKB-KW"/>
</dbReference>
<gene>
    <name evidence="9" type="ORF">OM074_16745</name>
</gene>
<name>A0AAE3MG02_9BACT</name>
<evidence type="ECO:0000256" key="6">
    <source>
        <dbReference type="RuleBase" id="RU000716"/>
    </source>
</evidence>
<keyword evidence="3 6" id="KW-0731">Sigma factor</keyword>
<evidence type="ECO:0000313" key="9">
    <source>
        <dbReference type="EMBL" id="MCW3807288.1"/>
    </source>
</evidence>
<evidence type="ECO:0000256" key="3">
    <source>
        <dbReference type="ARBA" id="ARBA00023082"/>
    </source>
</evidence>
<feature type="domain" description="RNA polymerase sigma-70 region 2" evidence="7">
    <location>
        <begin position="28"/>
        <end position="95"/>
    </location>
</feature>
<evidence type="ECO:0000313" key="10">
    <source>
        <dbReference type="Proteomes" id="UP001207408"/>
    </source>
</evidence>
<dbReference type="InterPro" id="IPR013249">
    <property type="entry name" value="RNA_pol_sigma70_r4_t2"/>
</dbReference>
<dbReference type="InterPro" id="IPR014284">
    <property type="entry name" value="RNA_pol_sigma-70_dom"/>
</dbReference>
<evidence type="ECO:0000259" key="8">
    <source>
        <dbReference type="Pfam" id="PF08281"/>
    </source>
</evidence>
<dbReference type="InterPro" id="IPR013325">
    <property type="entry name" value="RNA_pol_sigma_r2"/>
</dbReference>
<dbReference type="Gene3D" id="1.10.10.10">
    <property type="entry name" value="Winged helix-like DNA-binding domain superfamily/Winged helix DNA-binding domain"/>
    <property type="match status" value="1"/>
</dbReference>